<gene>
    <name evidence="4" type="ORF">A4R43_03520</name>
</gene>
<dbReference type="Gene3D" id="3.40.630.30">
    <property type="match status" value="1"/>
</dbReference>
<dbReference type="OrthoDB" id="273614at2"/>
<dbReference type="AlphaFoldDB" id="A0A344L0X7"/>
<dbReference type="SUPFAM" id="SSF55729">
    <property type="entry name" value="Acyl-CoA N-acyltransferases (Nat)"/>
    <property type="match status" value="1"/>
</dbReference>
<dbReference type="GO" id="GO:0016747">
    <property type="term" value="F:acyltransferase activity, transferring groups other than amino-acyl groups"/>
    <property type="evidence" value="ECO:0007669"/>
    <property type="project" value="InterPro"/>
</dbReference>
<dbReference type="PROSITE" id="PS51186">
    <property type="entry name" value="GNAT"/>
    <property type="match status" value="1"/>
</dbReference>
<dbReference type="EMBL" id="CP015163">
    <property type="protein sequence ID" value="AXB41701.1"/>
    <property type="molecule type" value="Genomic_DNA"/>
</dbReference>
<dbReference type="PANTHER" id="PTHR43877:SF2">
    <property type="entry name" value="AMINOALKYLPHOSPHONATE N-ACETYLTRANSFERASE-RELATED"/>
    <property type="match status" value="1"/>
</dbReference>
<keyword evidence="5" id="KW-1185">Reference proteome</keyword>
<dbReference type="CDD" id="cd04301">
    <property type="entry name" value="NAT_SF"/>
    <property type="match status" value="1"/>
</dbReference>
<proteinExistence type="predicted"/>
<evidence type="ECO:0000313" key="4">
    <source>
        <dbReference type="EMBL" id="AXB41701.1"/>
    </source>
</evidence>
<dbReference type="Pfam" id="PF00583">
    <property type="entry name" value="Acetyltransf_1"/>
    <property type="match status" value="1"/>
</dbReference>
<evidence type="ECO:0000259" key="3">
    <source>
        <dbReference type="PROSITE" id="PS51186"/>
    </source>
</evidence>
<dbReference type="KEGG" id="aab:A4R43_03520"/>
<dbReference type="Proteomes" id="UP000250434">
    <property type="component" value="Chromosome"/>
</dbReference>
<reference evidence="4 5" key="1">
    <citation type="submission" date="2016-04" db="EMBL/GenBank/DDBJ databases">
        <title>Complete genome sequence and analysis of deep-sea sediment isolate, Amycolatopsis sp. WP1.</title>
        <authorList>
            <person name="Wang H."/>
            <person name="Chen S."/>
            <person name="Wu Q."/>
        </authorList>
    </citation>
    <scope>NUCLEOTIDE SEQUENCE [LARGE SCALE GENOMIC DNA]</scope>
    <source>
        <strain evidence="4 5">WP1</strain>
    </source>
</reference>
<evidence type="ECO:0000256" key="1">
    <source>
        <dbReference type="ARBA" id="ARBA00022679"/>
    </source>
</evidence>
<keyword evidence="2" id="KW-0012">Acyltransferase</keyword>
<keyword evidence="1" id="KW-0808">Transferase</keyword>
<accession>A0A344L0X7</accession>
<name>A0A344L0X7_9PSEU</name>
<dbReference type="PANTHER" id="PTHR43877">
    <property type="entry name" value="AMINOALKYLPHOSPHONATE N-ACETYLTRANSFERASE-RELATED-RELATED"/>
    <property type="match status" value="1"/>
</dbReference>
<organism evidence="4 5">
    <name type="scientific">Amycolatopsis albispora</name>
    <dbReference type="NCBI Taxonomy" id="1804986"/>
    <lineage>
        <taxon>Bacteria</taxon>
        <taxon>Bacillati</taxon>
        <taxon>Actinomycetota</taxon>
        <taxon>Actinomycetes</taxon>
        <taxon>Pseudonocardiales</taxon>
        <taxon>Pseudonocardiaceae</taxon>
        <taxon>Amycolatopsis</taxon>
    </lineage>
</organism>
<sequence length="143" mass="15716">MRGTDEGEPAVTAEPRDDDLGELVAALVASRPSTLPPENREKLASFVRGEHGELLGGIAGHTGYGWLFIAQLWVAESMRGRGFGSSLLRAAENEGRRRGCRSAWLDTYSFQARPFYEAHGYRVFGELPGFPAGYRKLFLAKAL</sequence>
<feature type="domain" description="N-acetyltransferase" evidence="3">
    <location>
        <begin position="10"/>
        <end position="143"/>
    </location>
</feature>
<evidence type="ECO:0000313" key="5">
    <source>
        <dbReference type="Proteomes" id="UP000250434"/>
    </source>
</evidence>
<dbReference type="InterPro" id="IPR000182">
    <property type="entry name" value="GNAT_dom"/>
</dbReference>
<dbReference type="InterPro" id="IPR016181">
    <property type="entry name" value="Acyl_CoA_acyltransferase"/>
</dbReference>
<evidence type="ECO:0000256" key="2">
    <source>
        <dbReference type="ARBA" id="ARBA00023315"/>
    </source>
</evidence>
<protein>
    <recommendedName>
        <fullName evidence="3">N-acetyltransferase domain-containing protein</fullName>
    </recommendedName>
</protein>
<dbReference type="RefSeq" id="WP_113690972.1">
    <property type="nucleotide sequence ID" value="NZ_CP015163.1"/>
</dbReference>
<dbReference type="InterPro" id="IPR050832">
    <property type="entry name" value="Bact_Acetyltransf"/>
</dbReference>